<dbReference type="SUPFAM" id="SSF56935">
    <property type="entry name" value="Porins"/>
    <property type="match status" value="1"/>
</dbReference>
<gene>
    <name evidence="2" type="ORF">FAZ21_12980</name>
</gene>
<dbReference type="AlphaFoldDB" id="A0A4U0PUG6"/>
<evidence type="ECO:0008006" key="4">
    <source>
        <dbReference type="Google" id="ProtNLM"/>
    </source>
</evidence>
<feature type="signal peptide" evidence="1">
    <location>
        <begin position="1"/>
        <end position="25"/>
    </location>
</feature>
<protein>
    <recommendedName>
        <fullName evidence="4">Autotransporter outer membrane beta-barrel domain-containing protein</fullName>
    </recommendedName>
</protein>
<accession>A0A4U0PUG6</accession>
<feature type="chain" id="PRO_5020331677" description="Autotransporter outer membrane beta-barrel domain-containing protein" evidence="1">
    <location>
        <begin position="26"/>
        <end position="227"/>
    </location>
</feature>
<dbReference type="EMBL" id="SUMF01000015">
    <property type="protein sequence ID" value="TJZ72039.1"/>
    <property type="molecule type" value="Genomic_DNA"/>
</dbReference>
<evidence type="ECO:0000313" key="3">
    <source>
        <dbReference type="Proteomes" id="UP000310016"/>
    </source>
</evidence>
<dbReference type="Gene3D" id="2.40.160.170">
    <property type="match status" value="1"/>
</dbReference>
<keyword evidence="3" id="KW-1185">Reference proteome</keyword>
<proteinExistence type="predicted"/>
<dbReference type="PROSITE" id="PS51257">
    <property type="entry name" value="PROKAR_LIPOPROTEIN"/>
    <property type="match status" value="1"/>
</dbReference>
<comment type="caution">
    <text evidence="2">The sequence shown here is derived from an EMBL/GenBank/DDBJ whole genome shotgun (WGS) entry which is preliminary data.</text>
</comment>
<organism evidence="2 3">
    <name type="scientific">Chitiniphilus eburneus</name>
    <dbReference type="NCBI Taxonomy" id="2571148"/>
    <lineage>
        <taxon>Bacteria</taxon>
        <taxon>Pseudomonadati</taxon>
        <taxon>Pseudomonadota</taxon>
        <taxon>Betaproteobacteria</taxon>
        <taxon>Neisseriales</taxon>
        <taxon>Chitinibacteraceae</taxon>
        <taxon>Chitiniphilus</taxon>
    </lineage>
</organism>
<dbReference type="Proteomes" id="UP000310016">
    <property type="component" value="Unassembled WGS sequence"/>
</dbReference>
<name>A0A4U0PUG6_9NEIS</name>
<evidence type="ECO:0000256" key="1">
    <source>
        <dbReference type="SAM" id="SignalP"/>
    </source>
</evidence>
<dbReference type="RefSeq" id="WP_136773867.1">
    <property type="nucleotide sequence ID" value="NZ_CP156074.1"/>
</dbReference>
<dbReference type="OrthoDB" id="517121at2"/>
<keyword evidence="1" id="KW-0732">Signal</keyword>
<reference evidence="2 3" key="1">
    <citation type="submission" date="2019-04" db="EMBL/GenBank/DDBJ databases">
        <title>Chitiniphilus eburnea sp. nov., a novel chitinolytic bacterium isolated from aquaculture sludge.</title>
        <authorList>
            <person name="Sheng M."/>
        </authorList>
    </citation>
    <scope>NUCLEOTIDE SEQUENCE [LARGE SCALE GENOMIC DNA]</scope>
    <source>
        <strain evidence="2 3">HX-2-15</strain>
    </source>
</reference>
<sequence>MSKAYRDTRAVLSLALALACTQAGAEGTALGIDISTLGVGGELTQRINDQFNVRLNVNGLQLNHGDTIDNIRYDADIRLFTAGLIGDWIILDTRFRLSAGVFYNGNKADLTSQPTDGTYRINGITYNADDVGDLSGRVDFNRFSPYLGVGWGNPVAGNDNLSFTVDVGVLFQGAANLRLDAHCAPTLSPAQCQELTDDVEAERGKAEDDIKDYRFWPVVKAGLNYRF</sequence>
<evidence type="ECO:0000313" key="2">
    <source>
        <dbReference type="EMBL" id="TJZ72039.1"/>
    </source>
</evidence>